<evidence type="ECO:0000256" key="6">
    <source>
        <dbReference type="ARBA" id="ARBA00022801"/>
    </source>
</evidence>
<feature type="binding site" evidence="11">
    <location>
        <position position="128"/>
    </location>
    <ligand>
        <name>GTP</name>
        <dbReference type="ChEBI" id="CHEBI:37565"/>
    </ligand>
</feature>
<name>A0A6I3IEI9_9MICO</name>
<comment type="similarity">
    <text evidence="11">Belongs to the GTP cyclohydrolase II family.</text>
</comment>
<dbReference type="Proteomes" id="UP000431092">
    <property type="component" value="Unassembled WGS sequence"/>
</dbReference>
<dbReference type="GO" id="GO:0009231">
    <property type="term" value="P:riboflavin biosynthetic process"/>
    <property type="evidence" value="ECO:0007669"/>
    <property type="project" value="UniProtKB-UniRule"/>
</dbReference>
<dbReference type="Pfam" id="PF01872">
    <property type="entry name" value="RibD_C"/>
    <property type="match status" value="1"/>
</dbReference>
<dbReference type="PANTHER" id="PTHR21327:SF18">
    <property type="entry name" value="3,4-DIHYDROXY-2-BUTANONE 4-PHOSPHATE SYNTHASE"/>
    <property type="match status" value="1"/>
</dbReference>
<comment type="catalytic activity">
    <reaction evidence="10 11">
        <text>GTP + 4 H2O = 2,5-diamino-6-hydroxy-4-(5-phosphoribosylamino)-pyrimidine + formate + 2 phosphate + 3 H(+)</text>
        <dbReference type="Rhea" id="RHEA:23704"/>
        <dbReference type="ChEBI" id="CHEBI:15377"/>
        <dbReference type="ChEBI" id="CHEBI:15378"/>
        <dbReference type="ChEBI" id="CHEBI:15740"/>
        <dbReference type="ChEBI" id="CHEBI:37565"/>
        <dbReference type="ChEBI" id="CHEBI:43474"/>
        <dbReference type="ChEBI" id="CHEBI:58614"/>
        <dbReference type="EC" id="3.5.4.25"/>
    </reaction>
</comment>
<comment type="similarity">
    <text evidence="2">In the N-terminal section; belongs to the DHBP synthase family.</text>
</comment>
<feature type="binding site" evidence="11">
    <location>
        <begin position="106"/>
        <end position="108"/>
    </location>
    <ligand>
        <name>GTP</name>
        <dbReference type="ChEBI" id="CHEBI:37565"/>
    </ligand>
</feature>
<dbReference type="Gene3D" id="3.40.50.10990">
    <property type="entry name" value="GTP cyclohydrolase II"/>
    <property type="match status" value="1"/>
</dbReference>
<dbReference type="EC" id="3.5.4.25" evidence="11"/>
<comment type="caution">
    <text evidence="14">The sequence shown here is derived from an EMBL/GenBank/DDBJ whole genome shotgun (WGS) entry which is preliminary data.</text>
</comment>
<evidence type="ECO:0000256" key="2">
    <source>
        <dbReference type="ARBA" id="ARBA00005520"/>
    </source>
</evidence>
<comment type="pathway">
    <text evidence="1 11">Cofactor biosynthesis; riboflavin biosynthesis; 5-amino-6-(D-ribitylamino)uracil from GTP: step 1/4.</text>
</comment>
<evidence type="ECO:0000313" key="14">
    <source>
        <dbReference type="EMBL" id="MTB72402.1"/>
    </source>
</evidence>
<dbReference type="GO" id="GO:0005525">
    <property type="term" value="F:GTP binding"/>
    <property type="evidence" value="ECO:0007669"/>
    <property type="project" value="UniProtKB-KW"/>
</dbReference>
<keyword evidence="6 11" id="KW-0378">Hydrolase</keyword>
<feature type="binding site" evidence="11">
    <location>
        <position position="163"/>
    </location>
    <ligand>
        <name>GTP</name>
        <dbReference type="ChEBI" id="CHEBI:37565"/>
    </ligand>
</feature>
<keyword evidence="15" id="KW-1185">Reference proteome</keyword>
<comment type="function">
    <text evidence="9 11">Catalyzes the conversion of GTP to 2,5-diamino-6-ribosylamino-4(3H)-pyrimidinone 5'-phosphate (DARP), formate and pyrophosphate.</text>
</comment>
<gene>
    <name evidence="11 14" type="primary">ribA</name>
    <name evidence="14" type="ORF">GGG17_10560</name>
</gene>
<dbReference type="InterPro" id="IPR002734">
    <property type="entry name" value="RibDG_C"/>
</dbReference>
<sequence>MVTASPTPGTGEVVERVVETVLPTRHGTFRMVGYLGYDGTEHVALSVGVHDDAVPDVPPLVRLHSECLTGDGLGSWRCDCGVQLDAALARIAGEGLGVLVYVRGHEGRGIGLLEKLKAYRLQDAGVDTVDANLALGHPSDARDYGQAAAILADLGLPRIRLMSSNPGKEEALAALGIQVVERTGMFVPEPPDSVFYLHTKRARMRHDAPPEASVWQELLDGRVPVSASSSEDLQLVERYGPLVAQPTAVVAQMAQSLDGFIATRSGDGAGLSGAADHEHLHRLRALVDAVVVGAGTVVADDPQLTVREVSGPHPTRVVLDPHARVPHDATVLVEATSPTLWLVGPDAQVPGVADHVTVLRLPTTDFAPAEVVATLRARGLGRVLVEGGGRTVSRFADAGELDRLYVTTVPVLLGDGVPGLRVQPASQIGDAPRHPSRRFVLGDDVCTELVMR</sequence>
<dbReference type="EMBL" id="WLVL01000039">
    <property type="protein sequence ID" value="MTB72402.1"/>
    <property type="molecule type" value="Genomic_DNA"/>
</dbReference>
<organism evidence="14 15">
    <name type="scientific">Arsenicicoccus cauae</name>
    <dbReference type="NCBI Taxonomy" id="2663847"/>
    <lineage>
        <taxon>Bacteria</taxon>
        <taxon>Bacillati</taxon>
        <taxon>Actinomycetota</taxon>
        <taxon>Actinomycetes</taxon>
        <taxon>Micrococcales</taxon>
        <taxon>Intrasporangiaceae</taxon>
        <taxon>Arsenicicoccus</taxon>
    </lineage>
</organism>
<evidence type="ECO:0000256" key="11">
    <source>
        <dbReference type="HAMAP-Rule" id="MF_00179"/>
    </source>
</evidence>
<feature type="domain" description="GTP cyclohydrolase II" evidence="12">
    <location>
        <begin position="15"/>
        <end position="183"/>
    </location>
</feature>
<dbReference type="SUPFAM" id="SSF53597">
    <property type="entry name" value="Dihydrofolate reductase-like"/>
    <property type="match status" value="1"/>
</dbReference>
<protein>
    <recommendedName>
        <fullName evidence="11">GTP cyclohydrolase-2</fullName>
        <ecNumber evidence="11">3.5.4.25</ecNumber>
    </recommendedName>
    <alternativeName>
        <fullName evidence="11">GTP cyclohydrolase II</fullName>
    </alternativeName>
</protein>
<evidence type="ECO:0000256" key="3">
    <source>
        <dbReference type="ARBA" id="ARBA00022619"/>
    </source>
</evidence>
<dbReference type="NCBIfam" id="NF001591">
    <property type="entry name" value="PRK00393.1"/>
    <property type="match status" value="1"/>
</dbReference>
<dbReference type="GO" id="GO:0008703">
    <property type="term" value="F:5-amino-6-(5-phosphoribosylamino)uracil reductase activity"/>
    <property type="evidence" value="ECO:0007669"/>
    <property type="project" value="InterPro"/>
</dbReference>
<keyword evidence="3 11" id="KW-0686">Riboflavin biosynthesis</keyword>
<dbReference type="Gene3D" id="3.40.430.10">
    <property type="entry name" value="Dihydrofolate Reductase, subunit A"/>
    <property type="match status" value="1"/>
</dbReference>
<dbReference type="InterPro" id="IPR032677">
    <property type="entry name" value="GTP_cyclohydro_II"/>
</dbReference>
<dbReference type="InterPro" id="IPR036144">
    <property type="entry name" value="RibA-like_sf"/>
</dbReference>
<feature type="active site" description="Nucleophile" evidence="11">
    <location>
        <position position="142"/>
    </location>
</feature>
<feature type="binding site" evidence="11">
    <location>
        <position position="168"/>
    </location>
    <ligand>
        <name>GTP</name>
        <dbReference type="ChEBI" id="CHEBI:37565"/>
    </ligand>
</feature>
<evidence type="ECO:0000256" key="9">
    <source>
        <dbReference type="ARBA" id="ARBA00043932"/>
    </source>
</evidence>
<dbReference type="GO" id="GO:0003935">
    <property type="term" value="F:GTP cyclohydrolase II activity"/>
    <property type="evidence" value="ECO:0007669"/>
    <property type="project" value="UniProtKB-UniRule"/>
</dbReference>
<dbReference type="SUPFAM" id="SSF142695">
    <property type="entry name" value="RibA-like"/>
    <property type="match status" value="1"/>
</dbReference>
<feature type="binding site" evidence="11">
    <location>
        <position position="83"/>
    </location>
    <ligand>
        <name>GTP</name>
        <dbReference type="ChEBI" id="CHEBI:37565"/>
    </ligand>
</feature>
<feature type="binding site" evidence="11">
    <location>
        <position position="78"/>
    </location>
    <ligand>
        <name>Zn(2+)</name>
        <dbReference type="ChEBI" id="CHEBI:29105"/>
        <note>catalytic</note>
    </ligand>
</feature>
<keyword evidence="5 11" id="KW-0547">Nucleotide-binding</keyword>
<evidence type="ECO:0000256" key="8">
    <source>
        <dbReference type="ARBA" id="ARBA00023134"/>
    </source>
</evidence>
<evidence type="ECO:0000259" key="12">
    <source>
        <dbReference type="Pfam" id="PF00925"/>
    </source>
</evidence>
<dbReference type="FunFam" id="3.40.50.10990:FF:000001">
    <property type="entry name" value="Riboflavin biosynthesis protein RibBA"/>
    <property type="match status" value="1"/>
</dbReference>
<dbReference type="GO" id="GO:0005829">
    <property type="term" value="C:cytosol"/>
    <property type="evidence" value="ECO:0007669"/>
    <property type="project" value="TreeGrafter"/>
</dbReference>
<keyword evidence="4 11" id="KW-0479">Metal-binding</keyword>
<keyword evidence="8 11" id="KW-0342">GTP-binding</keyword>
<feature type="binding site" evidence="11">
    <location>
        <position position="80"/>
    </location>
    <ligand>
        <name>Zn(2+)</name>
        <dbReference type="ChEBI" id="CHEBI:29105"/>
        <note>catalytic</note>
    </ligand>
</feature>
<dbReference type="NCBIfam" id="TIGR00505">
    <property type="entry name" value="ribA"/>
    <property type="match status" value="1"/>
</dbReference>
<comment type="cofactor">
    <cofactor evidence="11">
        <name>Zn(2+)</name>
        <dbReference type="ChEBI" id="CHEBI:29105"/>
    </cofactor>
    <text evidence="11">Binds 1 zinc ion per subunit.</text>
</comment>
<feature type="binding site" evidence="11">
    <location>
        <begin position="62"/>
        <end position="66"/>
    </location>
    <ligand>
        <name>GTP</name>
        <dbReference type="ChEBI" id="CHEBI:37565"/>
    </ligand>
</feature>
<dbReference type="UniPathway" id="UPA00275">
    <property type="reaction ID" value="UER00400"/>
</dbReference>
<dbReference type="CDD" id="cd00641">
    <property type="entry name" value="GTP_cyclohydro2"/>
    <property type="match status" value="1"/>
</dbReference>
<dbReference type="GO" id="GO:0008270">
    <property type="term" value="F:zinc ion binding"/>
    <property type="evidence" value="ECO:0007669"/>
    <property type="project" value="UniProtKB-UniRule"/>
</dbReference>
<dbReference type="Pfam" id="PF00925">
    <property type="entry name" value="GTP_cyclohydro2"/>
    <property type="match status" value="1"/>
</dbReference>
<feature type="active site" description="Proton acceptor" evidence="11">
    <location>
        <position position="140"/>
    </location>
</feature>
<feature type="domain" description="Bacterial bifunctional deaminase-reductase C-terminal" evidence="13">
    <location>
        <begin position="249"/>
        <end position="419"/>
    </location>
</feature>
<accession>A0A6I3IEI9</accession>
<evidence type="ECO:0000259" key="13">
    <source>
        <dbReference type="Pfam" id="PF01872"/>
    </source>
</evidence>
<evidence type="ECO:0000256" key="10">
    <source>
        <dbReference type="ARBA" id="ARBA00049295"/>
    </source>
</evidence>
<dbReference type="PANTHER" id="PTHR21327">
    <property type="entry name" value="GTP CYCLOHYDROLASE II-RELATED"/>
    <property type="match status" value="1"/>
</dbReference>
<dbReference type="InterPro" id="IPR000926">
    <property type="entry name" value="RibA"/>
</dbReference>
<evidence type="ECO:0000256" key="5">
    <source>
        <dbReference type="ARBA" id="ARBA00022741"/>
    </source>
</evidence>
<dbReference type="InterPro" id="IPR024072">
    <property type="entry name" value="DHFR-like_dom_sf"/>
</dbReference>
<dbReference type="HAMAP" id="MF_00179">
    <property type="entry name" value="RibA"/>
    <property type="match status" value="1"/>
</dbReference>
<reference evidence="14 15" key="1">
    <citation type="submission" date="2019-11" db="EMBL/GenBank/DDBJ databases">
        <title>Whole genome sequencing identifies a novel species of the genus Arsenicicoccus isolated from human blood.</title>
        <authorList>
            <person name="Jeong J.H."/>
            <person name="Kweon O.J."/>
            <person name="Kim H.R."/>
            <person name="Kim T.-H."/>
            <person name="Ha S.-M."/>
            <person name="Lee M.-K."/>
        </authorList>
    </citation>
    <scope>NUCLEOTIDE SEQUENCE [LARGE SCALE GENOMIC DNA]</scope>
    <source>
        <strain evidence="14 15">MKL-02</strain>
    </source>
</reference>
<evidence type="ECO:0000256" key="7">
    <source>
        <dbReference type="ARBA" id="ARBA00022833"/>
    </source>
</evidence>
<feature type="binding site" evidence="11">
    <location>
        <position position="67"/>
    </location>
    <ligand>
        <name>Zn(2+)</name>
        <dbReference type="ChEBI" id="CHEBI:29105"/>
        <note>catalytic</note>
    </ligand>
</feature>
<evidence type="ECO:0000313" key="15">
    <source>
        <dbReference type="Proteomes" id="UP000431092"/>
    </source>
</evidence>
<evidence type="ECO:0000256" key="1">
    <source>
        <dbReference type="ARBA" id="ARBA00004853"/>
    </source>
</evidence>
<keyword evidence="7 11" id="KW-0862">Zinc</keyword>
<proteinExistence type="inferred from homology"/>
<evidence type="ECO:0000256" key="4">
    <source>
        <dbReference type="ARBA" id="ARBA00022723"/>
    </source>
</evidence>
<dbReference type="AlphaFoldDB" id="A0A6I3IEI9"/>